<comment type="function">
    <text evidence="13 15">Catalyzes the decarboxylation of S-adenosylmethionine to S-adenosylmethioninamine (dcAdoMet), the propylamine donor required for the synthesis of the polyamines spermine and spermidine from the diamine putrescine.</text>
</comment>
<dbReference type="Gene3D" id="3.30.360.110">
    <property type="entry name" value="S-adenosylmethionine decarboxylase domain"/>
    <property type="match status" value="1"/>
</dbReference>
<feature type="chain" id="PRO_5023368885" description="S-adenosylmethionine decarboxylase alpha chain" evidence="15">
    <location>
        <begin position="80"/>
        <end position="133"/>
    </location>
</feature>
<dbReference type="InterPro" id="IPR042286">
    <property type="entry name" value="AdoMetDC_C"/>
</dbReference>
<dbReference type="FunFam" id="3.30.360.110:FF:000001">
    <property type="entry name" value="S-adenosylmethionine decarboxylase proenzyme"/>
    <property type="match status" value="1"/>
</dbReference>
<dbReference type="EC" id="4.1.1.50" evidence="15"/>
<keyword evidence="11 15" id="KW-0670">Pyruvate</keyword>
<keyword evidence="3 15" id="KW-0949">S-adenosyl-L-methionine</keyword>
<keyword evidence="7 15" id="KW-0620">Polyamine biosynthesis</keyword>
<evidence type="ECO:0000256" key="8">
    <source>
        <dbReference type="ARBA" id="ARBA00023145"/>
    </source>
</evidence>
<keyword evidence="4 15" id="KW-0210">Decarboxylase</keyword>
<keyword evidence="5 15" id="KW-0068">Autocatalytic cleavage</keyword>
<protein>
    <recommendedName>
        <fullName evidence="15">S-adenosylmethionine decarboxylase proenzyme</fullName>
        <shortName evidence="15">AdoMetDC</shortName>
        <shortName evidence="15">SAMDC</shortName>
        <ecNumber evidence="15">4.1.1.50</ecNumber>
    </recommendedName>
    <component>
        <recommendedName>
            <fullName evidence="15">S-adenosylmethionine decarboxylase beta chain</fullName>
        </recommendedName>
    </component>
    <component>
        <recommendedName>
            <fullName evidence="15">S-adenosylmethionine decarboxylase alpha chain</fullName>
        </recommendedName>
    </component>
</protein>
<evidence type="ECO:0000256" key="1">
    <source>
        <dbReference type="ARBA" id="ARBA00004911"/>
    </source>
</evidence>
<comment type="similarity">
    <text evidence="14 15">Belongs to the prokaryotic AdoMetDC family. Type 1 subfamily.</text>
</comment>
<evidence type="ECO:0000256" key="5">
    <source>
        <dbReference type="ARBA" id="ARBA00022813"/>
    </source>
</evidence>
<dbReference type="GO" id="GO:0005829">
    <property type="term" value="C:cytosol"/>
    <property type="evidence" value="ECO:0007669"/>
    <property type="project" value="TreeGrafter"/>
</dbReference>
<evidence type="ECO:0000256" key="12">
    <source>
        <dbReference type="ARBA" id="ARBA00048112"/>
    </source>
</evidence>
<dbReference type="Gene3D" id="3.30.160.750">
    <property type="match status" value="1"/>
</dbReference>
<evidence type="ECO:0000256" key="4">
    <source>
        <dbReference type="ARBA" id="ARBA00022793"/>
    </source>
</evidence>
<keyword evidence="9 15" id="KW-0456">Lyase</keyword>
<comment type="PTM">
    <text evidence="15">Is synthesized initially as an inactive proenzyme. Formation of the active enzyme involves a self-maturation process in which the active site pyruvoyl group is generated from an internal serine residue via an autocatalytic post-translational modification. Two non-identical subunits are generated from the proenzyme in this reaction, and the pyruvate is formed at the N-terminus of the alpha chain, which is derived from the carboxyl end of the proenzyme. The post-translation cleavage follows an unusual pathway, termed non-hydrolytic serinolysis, in which the side chain hydroxyl group of the serine supplies its oxygen atom to form the C-terminus of the beta chain, while the remainder of the serine residue undergoes an oxidative deamination to produce ammonia and the pyruvoyl group blocking the N-terminus of the alpha chain.</text>
</comment>
<evidence type="ECO:0000256" key="11">
    <source>
        <dbReference type="ARBA" id="ARBA00023317"/>
    </source>
</evidence>
<evidence type="ECO:0000256" key="9">
    <source>
        <dbReference type="ARBA" id="ARBA00023239"/>
    </source>
</evidence>
<dbReference type="GO" id="GO:0004014">
    <property type="term" value="F:adenosylmethionine decarboxylase activity"/>
    <property type="evidence" value="ECO:0007669"/>
    <property type="project" value="UniProtKB-UniRule"/>
</dbReference>
<evidence type="ECO:0000256" key="6">
    <source>
        <dbReference type="ARBA" id="ARBA00023066"/>
    </source>
</evidence>
<evidence type="ECO:0000256" key="14">
    <source>
        <dbReference type="ARBA" id="ARBA00061583"/>
    </source>
</evidence>
<dbReference type="PANTHER" id="PTHR33866">
    <property type="entry name" value="S-ADENOSYLMETHIONINE DECARBOXYLASE PROENZYME"/>
    <property type="match status" value="1"/>
</dbReference>
<evidence type="ECO:0000256" key="7">
    <source>
        <dbReference type="ARBA" id="ARBA00023115"/>
    </source>
</evidence>
<dbReference type="InterPro" id="IPR042284">
    <property type="entry name" value="AdoMetDC_N"/>
</dbReference>
<dbReference type="UniPathway" id="UPA00331">
    <property type="reaction ID" value="UER00451"/>
</dbReference>
<comment type="cofactor">
    <cofactor evidence="15">
        <name>pyruvate</name>
        <dbReference type="ChEBI" id="CHEBI:15361"/>
    </cofactor>
    <text evidence="15">Binds 1 pyruvoyl group covalently per subunit.</text>
</comment>
<dbReference type="Pfam" id="PF02675">
    <property type="entry name" value="AdoMet_dc"/>
    <property type="match status" value="1"/>
</dbReference>
<dbReference type="NCBIfam" id="TIGR03330">
    <property type="entry name" value="SAM_DCase_Bsu"/>
    <property type="match status" value="1"/>
</dbReference>
<comment type="catalytic activity">
    <reaction evidence="12 15">
        <text>S-adenosyl-L-methionine + H(+) = S-adenosyl 3-(methylsulfanyl)propylamine + CO2</text>
        <dbReference type="Rhea" id="RHEA:15981"/>
        <dbReference type="ChEBI" id="CHEBI:15378"/>
        <dbReference type="ChEBI" id="CHEBI:16526"/>
        <dbReference type="ChEBI" id="CHEBI:57443"/>
        <dbReference type="ChEBI" id="CHEBI:59789"/>
        <dbReference type="EC" id="4.1.1.50"/>
    </reaction>
</comment>
<dbReference type="InterPro" id="IPR017716">
    <property type="entry name" value="S-AdoMet_deCOase_pro-enz"/>
</dbReference>
<organism evidence="16 17">
    <name type="scientific">Candidatus Moanibacter tarae</name>
    <dbReference type="NCBI Taxonomy" id="2200854"/>
    <lineage>
        <taxon>Bacteria</taxon>
        <taxon>Pseudomonadati</taxon>
        <taxon>Verrucomicrobiota</taxon>
        <taxon>Opitutia</taxon>
        <taxon>Puniceicoccales</taxon>
        <taxon>Puniceicoccales incertae sedis</taxon>
        <taxon>Candidatus Moanibacter</taxon>
    </lineage>
</organism>
<feature type="chain" id="PRO_5023368886" description="S-adenosylmethionine decarboxylase beta chain" evidence="15">
    <location>
        <begin position="1"/>
        <end position="79"/>
    </location>
</feature>
<accession>A0A2Z4AJY0</accession>
<feature type="site" description="Cleavage (non-hydrolytic); by autolysis" evidence="15">
    <location>
        <begin position="79"/>
        <end position="80"/>
    </location>
</feature>
<feature type="modified residue" description="Pyruvic acid (Ser); by autocatalysis" evidence="15">
    <location>
        <position position="80"/>
    </location>
</feature>
<feature type="active site" description="Schiff-base intermediate with substrate; via pyruvic acid" evidence="15">
    <location>
        <position position="80"/>
    </location>
</feature>
<keyword evidence="10 15" id="KW-0704">Schiff base</keyword>
<dbReference type="AlphaFoldDB" id="A0A2Z4AJY0"/>
<dbReference type="HAMAP" id="MF_00464">
    <property type="entry name" value="AdoMetDC_1"/>
    <property type="match status" value="1"/>
</dbReference>
<keyword evidence="6 15" id="KW-0745">Spermidine biosynthesis</keyword>
<name>A0A2Z4AJY0_9BACT</name>
<dbReference type="SUPFAM" id="SSF56276">
    <property type="entry name" value="S-adenosylmethionine decarboxylase"/>
    <property type="match status" value="1"/>
</dbReference>
<comment type="subunit">
    <text evidence="2 15">Heterotetramer of two alpha and two beta chains arranged as a dimer of alpha/beta heterodimers.</text>
</comment>
<dbReference type="Proteomes" id="UP000247465">
    <property type="component" value="Chromosome"/>
</dbReference>
<evidence type="ECO:0000256" key="15">
    <source>
        <dbReference type="HAMAP-Rule" id="MF_00464"/>
    </source>
</evidence>
<dbReference type="GO" id="GO:0008295">
    <property type="term" value="P:spermidine biosynthetic process"/>
    <property type="evidence" value="ECO:0007669"/>
    <property type="project" value="UniProtKB-UniRule"/>
</dbReference>
<evidence type="ECO:0000256" key="2">
    <source>
        <dbReference type="ARBA" id="ARBA00011601"/>
    </source>
</evidence>
<evidence type="ECO:0000313" key="17">
    <source>
        <dbReference type="Proteomes" id="UP000247465"/>
    </source>
</evidence>
<dbReference type="EMBL" id="CP029803">
    <property type="protein sequence ID" value="AWT60744.1"/>
    <property type="molecule type" value="Genomic_DNA"/>
</dbReference>
<dbReference type="PANTHER" id="PTHR33866:SF2">
    <property type="entry name" value="S-ADENOSYLMETHIONINE DECARBOXYLASE PROENZYME"/>
    <property type="match status" value="1"/>
</dbReference>
<gene>
    <name evidence="15 16" type="primary">speH</name>
    <name evidence="16" type="ORF">DF168_01964</name>
</gene>
<feature type="active site" description="Proton donor; for catalytic activity" evidence="15">
    <location>
        <position position="100"/>
    </location>
</feature>
<keyword evidence="8 15" id="KW-0865">Zymogen</keyword>
<dbReference type="InterPro" id="IPR016067">
    <property type="entry name" value="S-AdoMet_deCO2ase_core"/>
</dbReference>
<feature type="active site" description="Proton acceptor; for processing activity" evidence="15">
    <location>
        <position position="85"/>
    </location>
</feature>
<dbReference type="InterPro" id="IPR003826">
    <property type="entry name" value="AdoMetDC_fam_prok"/>
</dbReference>
<evidence type="ECO:0000256" key="3">
    <source>
        <dbReference type="ARBA" id="ARBA00022691"/>
    </source>
</evidence>
<comment type="pathway">
    <text evidence="1 15">Amine and polyamine biosynthesis; S-adenosylmethioninamine biosynthesis; S-adenosylmethioninamine from S-adenosyl-L-methionine: step 1/1.</text>
</comment>
<sequence>MKGAIEHKQEDSQQSVTYRVLGRHYLFELYGCAEKFLVDIEVLKKSMISAAETAGATVVNSVFHGYSPQGLSGVVVISESHLTVHTWPELNYAAVDVFTCGEGNLGEDIGQALIRTFEASEYHSREIDRGISI</sequence>
<reference evidence="16 17" key="1">
    <citation type="submission" date="2018-06" db="EMBL/GenBank/DDBJ databases">
        <title>Draft Genome Sequence of a Novel Marine Bacterium Related to the Verrucomicrobia.</title>
        <authorList>
            <person name="Vosseberg J."/>
            <person name="Martijn J."/>
            <person name="Ettema T.J.G."/>
        </authorList>
    </citation>
    <scope>NUCLEOTIDE SEQUENCE [LARGE SCALE GENOMIC DNA]</scope>
    <source>
        <strain evidence="16">TARA_B100001123</strain>
    </source>
</reference>
<evidence type="ECO:0000256" key="13">
    <source>
        <dbReference type="ARBA" id="ARBA00056215"/>
    </source>
</evidence>
<proteinExistence type="inferred from homology"/>
<dbReference type="KEGG" id="mtar:DF168_01964"/>
<evidence type="ECO:0000256" key="10">
    <source>
        <dbReference type="ARBA" id="ARBA00023270"/>
    </source>
</evidence>
<evidence type="ECO:0000313" key="16">
    <source>
        <dbReference type="EMBL" id="AWT60744.1"/>
    </source>
</evidence>